<feature type="compositionally biased region" description="Basic residues" evidence="1">
    <location>
        <begin position="923"/>
        <end position="932"/>
    </location>
</feature>
<feature type="region of interest" description="Disordered" evidence="1">
    <location>
        <begin position="872"/>
        <end position="1121"/>
    </location>
</feature>
<feature type="compositionally biased region" description="Basic and acidic residues" evidence="1">
    <location>
        <begin position="1006"/>
        <end position="1025"/>
    </location>
</feature>
<evidence type="ECO:0000313" key="3">
    <source>
        <dbReference type="Proteomes" id="UP000749559"/>
    </source>
</evidence>
<dbReference type="PANTHER" id="PTHR35538">
    <property type="entry name" value="LIG_CHAN-GLU_BD DOMAIN-CONTAINING PROTEIN"/>
    <property type="match status" value="1"/>
</dbReference>
<feature type="compositionally biased region" description="Basic residues" evidence="1">
    <location>
        <begin position="1026"/>
        <end position="1036"/>
    </location>
</feature>
<feature type="compositionally biased region" description="Low complexity" evidence="1">
    <location>
        <begin position="908"/>
        <end position="920"/>
    </location>
</feature>
<name>A0A8S4Q4N3_OWEFU</name>
<feature type="compositionally biased region" description="Basic and acidic residues" evidence="1">
    <location>
        <begin position="732"/>
        <end position="751"/>
    </location>
</feature>
<feature type="region of interest" description="Disordered" evidence="1">
    <location>
        <begin position="718"/>
        <end position="757"/>
    </location>
</feature>
<feature type="compositionally biased region" description="Basic and acidic residues" evidence="1">
    <location>
        <begin position="941"/>
        <end position="989"/>
    </location>
</feature>
<keyword evidence="3" id="KW-1185">Reference proteome</keyword>
<comment type="caution">
    <text evidence="2">The sequence shown here is derived from an EMBL/GenBank/DDBJ whole genome shotgun (WGS) entry which is preliminary data.</text>
</comment>
<evidence type="ECO:0000256" key="1">
    <source>
        <dbReference type="SAM" id="MobiDB-lite"/>
    </source>
</evidence>
<gene>
    <name evidence="2" type="ORF">OFUS_LOCUS25498</name>
</gene>
<reference evidence="2" key="1">
    <citation type="submission" date="2022-03" db="EMBL/GenBank/DDBJ databases">
        <authorList>
            <person name="Martin C."/>
        </authorList>
    </citation>
    <scope>NUCLEOTIDE SEQUENCE</scope>
</reference>
<dbReference type="EMBL" id="CAIIXF020000012">
    <property type="protein sequence ID" value="CAH1801738.1"/>
    <property type="molecule type" value="Genomic_DNA"/>
</dbReference>
<dbReference type="PANTHER" id="PTHR35538:SF3">
    <property type="entry name" value="C-TYPE LECTIN DOMAIN-CONTAINING PROTEIN"/>
    <property type="match status" value="1"/>
</dbReference>
<sequence length="1594" mass="183485">MRPPNGIGTMAVVTNRERYSVPEFNTMYCHARPRGADSIYQVPNPRLKAKRQRERARTHPRAQPMLYYRAPGNKMVFAEYNGPVQTSSRVDTYMEQFLGHALFMSTAKYQTGRYKRVGGGFKPGSAYFRHLVETMERQKVEKIKRTSRMEAIKETNVKPMRVFIRTSSSDTNSSDPDKLDEKIVFLSVNDYCHVQDDDMDIKDILKPYLTNSELSNFSKIEKEEIKPVRSFIRTKSGKMIERIIYIPSTVYSGLINGTMDAKSAISPHTKLSDGESLDGWGAAQLKTIKVRLRTRTGEIIERTVLMSFTDYKLVLEGDATAEDILRLYISIDIGTVVEDFKKCPSPTLRELTVTVGTTGEGIHDKSIILTDYELNGLYEQGNYNEESFRKLFKLRPEQVIVDYDEPDTVYNTSDDEIEEAIEKRKEETGDPVPVISRVGKDGYVYDYFKDPVTGKLFKKRGKRRIVVGGSDVTTDVDSGISSLNTSYMSESPHRHIIDHHKKIDLDKILEEERTNILKAKAARQDQKKNRILRRKDSKRELTNHIKQEVQRKHERKLKHPRSETKTFRLPRINHHDEDSTIPKDRISTNLNVKQYIEGCTDNDASKDEFLLQSMTDMSRTNIESSTNPTVDSNSRSLDNNSTHTDELEMHNAGKDSVNNSSESDSNKVEHQDVSLHKVNDKMATEVTKGSKQSVFNNIKLPTISRNKYNTKRKMKLIIDSPEPTKFPSIDSNSKDDNASEVKDNSTDETVAKETVTLPPIDDDEKYSVTMLPIRKPKPISNLASTKFKRINRTRLTEVVTSDENIRRKLSPPISIPFENHKRNLNIGPLNYKANAKNYNEANETYSLEDKKYVSNNTEIEEDRIELDDIKTNSIIESENEPDIDSEYTESNPATIYEVSPDETDFDSLEYSSYSEFSEGGTKYKGRRRKKRPWQGPMNLRTSEREREAKERKAARIKELRDRRERRLTQQERVDIAQSKRDQRRAEGEAASKMLQEPLLGDNQNVHLDDETIDESDRVDRSVETKTKKKRKTKKYRSSGQTGDGHKANKIRKEKPKVKTSSEVNETKTQTELKVDGKGATTAREGNKLKTKQKQPQITPRKTHRAGESNNPKKQKKDSKEMKVAKYIADGNEADNEEDGESVLERSKKRRKKLIDIEFVAPISRPRPESPPDSLNSSFELYWTSDDENKEDYFEETNGIFKLKENVHRIDLTKVKKKDLQRLGLDVTQRKQQITRVIKKMFDETGDNIRVEHKGEKVGFKPITEYTSDVDTEELAEDSDLDVDTVAGRRRVNILMRRGGEKMASHMKDIIKQSNLKEPRAAKKEETDTGVDFLSHYQLVDKMKVNGYARAFVVEDESYRGKIPFKLARNALGGVYGMQDVTYKQVDYTFKVLDIGEQSKLTFRMFSVITALLERITSMDSYCKQLLQVCNLADIERKIQLYRDMFYTNLKSFGDPNHITTESLEIELMAGGLNKHQQIYLMDKLRGKPPKVKYEISFLDYIAYIPLFLSMHENICDNPLDMRDTKYEDNNDKADTLQRDMNPLNCPLKTDSSYMMRLKAKLILEGKLRVEVSPQQISLYKKYYNMPEMIGATTV</sequence>
<proteinExistence type="predicted"/>
<organism evidence="2 3">
    <name type="scientific">Owenia fusiformis</name>
    <name type="common">Polychaete worm</name>
    <dbReference type="NCBI Taxonomy" id="6347"/>
    <lineage>
        <taxon>Eukaryota</taxon>
        <taxon>Metazoa</taxon>
        <taxon>Spiralia</taxon>
        <taxon>Lophotrochozoa</taxon>
        <taxon>Annelida</taxon>
        <taxon>Polychaeta</taxon>
        <taxon>Sedentaria</taxon>
        <taxon>Canalipalpata</taxon>
        <taxon>Sabellida</taxon>
        <taxon>Oweniida</taxon>
        <taxon>Oweniidae</taxon>
        <taxon>Owenia</taxon>
    </lineage>
</organism>
<feature type="compositionally biased region" description="Low complexity" evidence="1">
    <location>
        <begin position="654"/>
        <end position="663"/>
    </location>
</feature>
<protein>
    <submittedName>
        <fullName evidence="2">Uncharacterized protein</fullName>
    </submittedName>
</protein>
<feature type="compositionally biased region" description="Acidic residues" evidence="1">
    <location>
        <begin position="877"/>
        <end position="887"/>
    </location>
</feature>
<feature type="compositionally biased region" description="Basic and acidic residues" evidence="1">
    <location>
        <begin position="643"/>
        <end position="653"/>
    </location>
</feature>
<evidence type="ECO:0000313" key="2">
    <source>
        <dbReference type="EMBL" id="CAH1801738.1"/>
    </source>
</evidence>
<dbReference type="OrthoDB" id="2121618at2759"/>
<feature type="compositionally biased region" description="Polar residues" evidence="1">
    <location>
        <begin position="619"/>
        <end position="642"/>
    </location>
</feature>
<feature type="region of interest" description="Disordered" evidence="1">
    <location>
        <begin position="619"/>
        <end position="679"/>
    </location>
</feature>
<feature type="compositionally biased region" description="Basic and acidic residues" evidence="1">
    <location>
        <begin position="1064"/>
        <end position="1076"/>
    </location>
</feature>
<feature type="compositionally biased region" description="Basic and acidic residues" evidence="1">
    <location>
        <begin position="664"/>
        <end position="679"/>
    </location>
</feature>
<feature type="compositionally biased region" description="Basic residues" evidence="1">
    <location>
        <begin position="1047"/>
        <end position="1057"/>
    </location>
</feature>
<dbReference type="Proteomes" id="UP000749559">
    <property type="component" value="Unassembled WGS sequence"/>
</dbReference>
<accession>A0A8S4Q4N3</accession>